<evidence type="ECO:0000313" key="1">
    <source>
        <dbReference type="EMBL" id="KAF2803251.1"/>
    </source>
</evidence>
<protein>
    <recommendedName>
        <fullName evidence="4">Lysine-specific metallo-endopeptidase domain-containing protein</fullName>
    </recommendedName>
</protein>
<evidence type="ECO:0000313" key="3">
    <source>
        <dbReference type="RefSeq" id="XP_033570215.1"/>
    </source>
</evidence>
<accession>A0A6A6Y354</accession>
<dbReference type="GeneID" id="54467047"/>
<evidence type="ECO:0000313" key="2">
    <source>
        <dbReference type="Proteomes" id="UP000504636"/>
    </source>
</evidence>
<dbReference type="OrthoDB" id="4507347at2759"/>
<proteinExistence type="predicted"/>
<dbReference type="EMBL" id="MU003718">
    <property type="protein sequence ID" value="KAF2803251.1"/>
    <property type="molecule type" value="Genomic_DNA"/>
</dbReference>
<gene>
    <name evidence="1 3" type="ORF">BDZ99DRAFT_526623</name>
</gene>
<dbReference type="AlphaFoldDB" id="A0A6A6Y354"/>
<name>A0A6A6Y354_9PEZI</name>
<reference evidence="3" key="3">
    <citation type="submission" date="2025-04" db="UniProtKB">
        <authorList>
            <consortium name="RefSeq"/>
        </authorList>
    </citation>
    <scope>IDENTIFICATION</scope>
    <source>
        <strain evidence="3">CBS 304.34</strain>
    </source>
</reference>
<sequence length="188" mass="21485">MPATGELVKYKEQQCKQSIGDFSALAITSSPETSKLVRDESITDVLTLNRKWDERPTQIQICPWFVDWVKFKNFKTPSDVKKRTKIGRAVIKPVESTNWGLRPIDAFSLLNKVILHEMTHGRSAWLDYVEDERIIGTENRLNCWTTQLQSVWMTTVGLYLSSIKGPKRVSDNIKPGHVDDNNKIAPIV</sequence>
<evidence type="ECO:0008006" key="4">
    <source>
        <dbReference type="Google" id="ProtNLM"/>
    </source>
</evidence>
<reference evidence="3" key="2">
    <citation type="submission" date="2020-04" db="EMBL/GenBank/DDBJ databases">
        <authorList>
            <consortium name="NCBI Genome Project"/>
        </authorList>
    </citation>
    <scope>NUCLEOTIDE SEQUENCE</scope>
    <source>
        <strain evidence="3">CBS 304.34</strain>
    </source>
</reference>
<organism evidence="1">
    <name type="scientific">Mytilinidion resinicola</name>
    <dbReference type="NCBI Taxonomy" id="574789"/>
    <lineage>
        <taxon>Eukaryota</taxon>
        <taxon>Fungi</taxon>
        <taxon>Dikarya</taxon>
        <taxon>Ascomycota</taxon>
        <taxon>Pezizomycotina</taxon>
        <taxon>Dothideomycetes</taxon>
        <taxon>Pleosporomycetidae</taxon>
        <taxon>Mytilinidiales</taxon>
        <taxon>Mytilinidiaceae</taxon>
        <taxon>Mytilinidion</taxon>
    </lineage>
</organism>
<dbReference type="Proteomes" id="UP000504636">
    <property type="component" value="Unplaced"/>
</dbReference>
<reference evidence="1 3" key="1">
    <citation type="journal article" date="2020" name="Stud. Mycol.">
        <title>101 Dothideomycetes genomes: a test case for predicting lifestyles and emergence of pathogens.</title>
        <authorList>
            <person name="Haridas S."/>
            <person name="Albert R."/>
            <person name="Binder M."/>
            <person name="Bloem J."/>
            <person name="Labutti K."/>
            <person name="Salamov A."/>
            <person name="Andreopoulos B."/>
            <person name="Baker S."/>
            <person name="Barry K."/>
            <person name="Bills G."/>
            <person name="Bluhm B."/>
            <person name="Cannon C."/>
            <person name="Castanera R."/>
            <person name="Culley D."/>
            <person name="Daum C."/>
            <person name="Ezra D."/>
            <person name="Gonzalez J."/>
            <person name="Henrissat B."/>
            <person name="Kuo A."/>
            <person name="Liang C."/>
            <person name="Lipzen A."/>
            <person name="Lutzoni F."/>
            <person name="Magnuson J."/>
            <person name="Mondo S."/>
            <person name="Nolan M."/>
            <person name="Ohm R."/>
            <person name="Pangilinan J."/>
            <person name="Park H.-J."/>
            <person name="Ramirez L."/>
            <person name="Alfaro M."/>
            <person name="Sun H."/>
            <person name="Tritt A."/>
            <person name="Yoshinaga Y."/>
            <person name="Zwiers L.-H."/>
            <person name="Turgeon B."/>
            <person name="Goodwin S."/>
            <person name="Spatafora J."/>
            <person name="Crous P."/>
            <person name="Grigoriev I."/>
        </authorList>
    </citation>
    <scope>NUCLEOTIDE SEQUENCE</scope>
    <source>
        <strain evidence="1 3">CBS 304.34</strain>
    </source>
</reference>
<dbReference type="RefSeq" id="XP_033570215.1">
    <property type="nucleotide sequence ID" value="XM_033726154.1"/>
</dbReference>
<keyword evidence="2" id="KW-1185">Reference proteome</keyword>